<name>A0A263D547_9PSEU</name>
<dbReference type="EMBL" id="NKYE01000004">
    <property type="protein sequence ID" value="OZM73624.1"/>
    <property type="molecule type" value="Genomic_DNA"/>
</dbReference>
<protein>
    <submittedName>
        <fullName evidence="2">Uncharacterized protein</fullName>
    </submittedName>
</protein>
<proteinExistence type="predicted"/>
<accession>A0A263D547</accession>
<reference evidence="2 3" key="1">
    <citation type="submission" date="2017-07" db="EMBL/GenBank/DDBJ databases">
        <title>Amycolatopsis antarcticus sp. nov., isolated from the surface of an Antarcticus brown macroalga.</title>
        <authorList>
            <person name="Wang J."/>
            <person name="Leiva S."/>
            <person name="Huang J."/>
            <person name="Huang Y."/>
        </authorList>
    </citation>
    <scope>NUCLEOTIDE SEQUENCE [LARGE SCALE GENOMIC DNA]</scope>
    <source>
        <strain evidence="2 3">AU-G6</strain>
    </source>
</reference>
<organism evidence="2 3">
    <name type="scientific">Amycolatopsis antarctica</name>
    <dbReference type="NCBI Taxonomy" id="1854586"/>
    <lineage>
        <taxon>Bacteria</taxon>
        <taxon>Bacillati</taxon>
        <taxon>Actinomycetota</taxon>
        <taxon>Actinomycetes</taxon>
        <taxon>Pseudonocardiales</taxon>
        <taxon>Pseudonocardiaceae</taxon>
        <taxon>Amycolatopsis</taxon>
    </lineage>
</organism>
<keyword evidence="1" id="KW-0812">Transmembrane</keyword>
<dbReference type="Proteomes" id="UP000242444">
    <property type="component" value="Unassembled WGS sequence"/>
</dbReference>
<comment type="caution">
    <text evidence="2">The sequence shown here is derived from an EMBL/GenBank/DDBJ whole genome shotgun (WGS) entry which is preliminary data.</text>
</comment>
<sequence length="154" mass="17161">MTWTSGEHPRARLGHYAGEWREGQTRIAGFDVQDIPVPRPASGITTGSVFCRQCGEEITVSVAASAIAQRWRRRWTSATFLALLALAAMLAVDIAFIASGRDPELDFFLLCMATALIGAAALLCRRRWRFEDGVRSPQAPVLPWVQRKHRLLNQ</sequence>
<dbReference type="OrthoDB" id="3702882at2"/>
<feature type="transmembrane region" description="Helical" evidence="1">
    <location>
        <begin position="80"/>
        <end position="99"/>
    </location>
</feature>
<feature type="transmembrane region" description="Helical" evidence="1">
    <location>
        <begin position="105"/>
        <end position="124"/>
    </location>
</feature>
<evidence type="ECO:0000313" key="2">
    <source>
        <dbReference type="EMBL" id="OZM73624.1"/>
    </source>
</evidence>
<dbReference type="RefSeq" id="WP_094862141.1">
    <property type="nucleotide sequence ID" value="NZ_NKYE01000004.1"/>
</dbReference>
<evidence type="ECO:0000313" key="3">
    <source>
        <dbReference type="Proteomes" id="UP000242444"/>
    </source>
</evidence>
<keyword evidence="1" id="KW-0472">Membrane</keyword>
<evidence type="ECO:0000256" key="1">
    <source>
        <dbReference type="SAM" id="Phobius"/>
    </source>
</evidence>
<dbReference type="AlphaFoldDB" id="A0A263D547"/>
<dbReference type="InParanoid" id="A0A263D547"/>
<keyword evidence="3" id="KW-1185">Reference proteome</keyword>
<gene>
    <name evidence="2" type="ORF">CFN78_08845</name>
</gene>
<keyword evidence="1" id="KW-1133">Transmembrane helix</keyword>